<reference evidence="2 3" key="1">
    <citation type="submission" date="2020-08" db="EMBL/GenBank/DDBJ databases">
        <authorList>
            <person name="Criscuolo A."/>
        </authorList>
    </citation>
    <scope>NUCLEOTIDE SEQUENCE [LARGE SCALE GENOMIC DNA]</scope>
    <source>
        <strain evidence="2">CIP111764</strain>
    </source>
</reference>
<dbReference type="RefSeq" id="WP_187673697.1">
    <property type="nucleotide sequence ID" value="NZ_CAJFCI010000086.1"/>
</dbReference>
<accession>A0A7U7ETN5</accession>
<organism evidence="2 3">
    <name type="scientific">Zestomonas carbonaria</name>
    <dbReference type="NCBI Taxonomy" id="2762745"/>
    <lineage>
        <taxon>Bacteria</taxon>
        <taxon>Pseudomonadati</taxon>
        <taxon>Pseudomonadota</taxon>
        <taxon>Gammaproteobacteria</taxon>
        <taxon>Pseudomonadales</taxon>
        <taxon>Pseudomonadaceae</taxon>
        <taxon>Zestomonas</taxon>
    </lineage>
</organism>
<dbReference type="EMBL" id="CAJFCI010000086">
    <property type="protein sequence ID" value="CAD5110390.1"/>
    <property type="molecule type" value="Genomic_DNA"/>
</dbReference>
<evidence type="ECO:0000313" key="2">
    <source>
        <dbReference type="EMBL" id="CAD5110390.1"/>
    </source>
</evidence>
<sequence>MKRLPLLLGLALPAFALADTLPSQNNASVTASAVGYQGVMSVNQAAGDMHQQVNGRALAIGDQAGATLGYGQSRSAELPAGTLDATASIQGNAFSRGAGLLGVNQSAGAGNQQINAFRTSLSTRGESLDDSVLAQQSVALPKSSGPAGTETGRRLVDTDDRAFAGSSGVVQLNQSAGVGNRMVNTFSIRVAD</sequence>
<proteinExistence type="predicted"/>
<keyword evidence="3" id="KW-1185">Reference proteome</keyword>
<evidence type="ECO:0008006" key="4">
    <source>
        <dbReference type="Google" id="ProtNLM"/>
    </source>
</evidence>
<dbReference type="AlphaFoldDB" id="A0A7U7ETN5"/>
<evidence type="ECO:0000313" key="3">
    <source>
        <dbReference type="Proteomes" id="UP000583387"/>
    </source>
</evidence>
<feature type="signal peptide" evidence="1">
    <location>
        <begin position="1"/>
        <end position="18"/>
    </location>
</feature>
<comment type="caution">
    <text evidence="2">The sequence shown here is derived from an EMBL/GenBank/DDBJ whole genome shotgun (WGS) entry which is preliminary data.</text>
</comment>
<dbReference type="Proteomes" id="UP000583387">
    <property type="component" value="Unassembled WGS sequence"/>
</dbReference>
<gene>
    <name evidence="2" type="ORF">PSEWESI4_04713</name>
</gene>
<feature type="chain" id="PRO_5031026127" description="Adhesin" evidence="1">
    <location>
        <begin position="19"/>
        <end position="192"/>
    </location>
</feature>
<name>A0A7U7ETN5_9GAMM</name>
<keyword evidence="1" id="KW-0732">Signal</keyword>
<protein>
    <recommendedName>
        <fullName evidence="4">Adhesin</fullName>
    </recommendedName>
</protein>
<evidence type="ECO:0000256" key="1">
    <source>
        <dbReference type="SAM" id="SignalP"/>
    </source>
</evidence>